<dbReference type="KEGG" id="ggr:HKW67_13470"/>
<dbReference type="EMBL" id="CP053085">
    <property type="protein sequence ID" value="QJR36440.1"/>
    <property type="molecule type" value="Genomic_DNA"/>
</dbReference>
<evidence type="ECO:0000313" key="2">
    <source>
        <dbReference type="Proteomes" id="UP000500938"/>
    </source>
</evidence>
<keyword evidence="2" id="KW-1185">Reference proteome</keyword>
<gene>
    <name evidence="1" type="ORF">HKW67_13470</name>
</gene>
<dbReference type="Pfam" id="PF13578">
    <property type="entry name" value="Methyltransf_24"/>
    <property type="match status" value="1"/>
</dbReference>
<dbReference type="GO" id="GO:0032259">
    <property type="term" value="P:methylation"/>
    <property type="evidence" value="ECO:0007669"/>
    <property type="project" value="UniProtKB-KW"/>
</dbReference>
<protein>
    <submittedName>
        <fullName evidence="1">Class I SAM-dependent methyltransferase</fullName>
    </submittedName>
</protein>
<keyword evidence="1" id="KW-0808">Transferase</keyword>
<organism evidence="1 2">
    <name type="scientific">Gemmatimonas groenlandica</name>
    <dbReference type="NCBI Taxonomy" id="2732249"/>
    <lineage>
        <taxon>Bacteria</taxon>
        <taxon>Pseudomonadati</taxon>
        <taxon>Gemmatimonadota</taxon>
        <taxon>Gemmatimonadia</taxon>
        <taxon>Gemmatimonadales</taxon>
        <taxon>Gemmatimonadaceae</taxon>
        <taxon>Gemmatimonas</taxon>
    </lineage>
</organism>
<dbReference type="RefSeq" id="WP_171225872.1">
    <property type="nucleotide sequence ID" value="NZ_CP053085.1"/>
</dbReference>
<dbReference type="Proteomes" id="UP000500938">
    <property type="component" value="Chromosome"/>
</dbReference>
<dbReference type="InterPro" id="IPR029063">
    <property type="entry name" value="SAM-dependent_MTases_sf"/>
</dbReference>
<dbReference type="AlphaFoldDB" id="A0A6M4INX6"/>
<proteinExistence type="predicted"/>
<keyword evidence="1" id="KW-0489">Methyltransferase</keyword>
<dbReference type="SUPFAM" id="SSF53335">
    <property type="entry name" value="S-adenosyl-L-methionine-dependent methyltransferases"/>
    <property type="match status" value="1"/>
</dbReference>
<dbReference type="GO" id="GO:0008168">
    <property type="term" value="F:methyltransferase activity"/>
    <property type="evidence" value="ECO:0007669"/>
    <property type="project" value="UniProtKB-KW"/>
</dbReference>
<accession>A0A6M4INX6</accession>
<reference evidence="1 2" key="1">
    <citation type="submission" date="2020-05" db="EMBL/GenBank/DDBJ databases">
        <title>Complete genome sequence of Gemmatimonas greenlandica TET16.</title>
        <authorList>
            <person name="Zeng Y."/>
        </authorList>
    </citation>
    <scope>NUCLEOTIDE SEQUENCE [LARGE SCALE GENOMIC DNA]</scope>
    <source>
        <strain evidence="1 2">TET16</strain>
    </source>
</reference>
<evidence type="ECO:0000313" key="1">
    <source>
        <dbReference type="EMBL" id="QJR36440.1"/>
    </source>
</evidence>
<name>A0A6M4INX6_9BACT</name>
<sequence length="283" mass="31536">MTSPVLSPVVSSIAQRNLDAIRDVIGSPSLNSATADTLEQLAPDDVNKPRLIEWLREGAAQQERRFEIRSALRAIAHATQPRSYLEIGTRRGWSLAQVLAESPDVHAYSFDWWTQNYGGVDNPGPGFVRDEMRRVAPEHRGALHFLSGNSHDTLPVFFQEVQLGAVELDEDALLRTGEAAPRMFDLITVDGDHTALGTWWDLADVLPHMAVGGALVFDDLLDSSDELLGDSPSSRYAHIRSHPDDLRPSLLWLWEHLKSVLDGWEFIESFDSIVPIGIAVRMR</sequence>
<dbReference type="Gene3D" id="3.40.50.150">
    <property type="entry name" value="Vaccinia Virus protein VP39"/>
    <property type="match status" value="1"/>
</dbReference>